<evidence type="ECO:0000313" key="2">
    <source>
        <dbReference type="Proteomes" id="UP000481876"/>
    </source>
</evidence>
<comment type="caution">
    <text evidence="1">The sequence shown here is derived from an EMBL/GenBank/DDBJ whole genome shotgun (WGS) entry which is preliminary data.</text>
</comment>
<name>A0A6L3Z8D7_BRUAN</name>
<dbReference type="EMBL" id="WBWS01000006">
    <property type="protein sequence ID" value="KAB2772162.1"/>
    <property type="molecule type" value="Genomic_DNA"/>
</dbReference>
<dbReference type="Pfam" id="PF06074">
    <property type="entry name" value="Portal_Mu"/>
    <property type="match status" value="1"/>
</dbReference>
<evidence type="ECO:0000313" key="1">
    <source>
        <dbReference type="EMBL" id="KAB2772162.1"/>
    </source>
</evidence>
<sequence length="526" mass="58591">MAQLVDQYGNPLKRQEITRPYAGPTTGGVRPVISGHPAEGLNPRRLSAIHRAAAEGDPLSYLELAEDIEERDLHYFGVMSTRKRSVAQLPITVKPASDAADHKKHAEFVQSWINDDVLRACLFDMLDAIGKGFSVMEIDWQTRLSRWEPREITYRPQRWFTFARADGETVVLRDDPAEEPLPAHKFIIHRHPSKSGLTIRSGIARVASWAWMYKSFTLKDWAIFVQNFGMPIRIGRYEGDAKEEDKDVLWRAVTQIAGDMAAIMPDSMKIEFQEVAAKGTSIDLYERRADWMDRQVSKAVLGQTTTTDAVGGGHAVAREHRLVQEDIERADAMMITATIIRQLIPNLIAMNFGPQDHYPIVRIGRPDEVMLKEFAEAFDKFAKHGLTVGASYIRERLGAPAPMEGEEVIGGRQPSMMDRLFESEGRAPELNSVRKMLHAREKQSSTEDIVGKLTDRLQDDAAGALAGLTEEIRTVLMSAGTIADAADQLARMKLSPDELSQAMARGMALAHLAGQAALIDDIAGRK</sequence>
<organism evidence="1 2">
    <name type="scientific">Brucella anthropi</name>
    <name type="common">Ochrobactrum anthropi</name>
    <dbReference type="NCBI Taxonomy" id="529"/>
    <lineage>
        <taxon>Bacteria</taxon>
        <taxon>Pseudomonadati</taxon>
        <taxon>Pseudomonadota</taxon>
        <taxon>Alphaproteobacteria</taxon>
        <taxon>Hyphomicrobiales</taxon>
        <taxon>Brucellaceae</taxon>
        <taxon>Brucella/Ochrobactrum group</taxon>
        <taxon>Brucella</taxon>
    </lineage>
</organism>
<gene>
    <name evidence="1" type="ORF">F9L04_07575</name>
</gene>
<accession>A0A6L3Z8D7</accession>
<dbReference type="RefSeq" id="WP_151663340.1">
    <property type="nucleotide sequence ID" value="NZ_WBWS01000006.1"/>
</dbReference>
<protein>
    <submittedName>
        <fullName evidence="1">DUF935 domain-containing protein</fullName>
    </submittedName>
</protein>
<reference evidence="1 2" key="1">
    <citation type="submission" date="2019-09" db="EMBL/GenBank/DDBJ databases">
        <title>Taxonomic organization of the family Brucellaceae based on a phylogenomic approach.</title>
        <authorList>
            <person name="Leclercq S."/>
            <person name="Cloeckaert A."/>
            <person name="Zygmunt M.S."/>
        </authorList>
    </citation>
    <scope>NUCLEOTIDE SEQUENCE [LARGE SCALE GENOMIC DNA]</scope>
    <source>
        <strain evidence="1 2">LMG 3313</strain>
    </source>
</reference>
<dbReference type="Proteomes" id="UP000481876">
    <property type="component" value="Unassembled WGS sequence"/>
</dbReference>
<dbReference type="AlphaFoldDB" id="A0A6L3Z8D7"/>
<dbReference type="InterPro" id="IPR009279">
    <property type="entry name" value="Portal_Mu"/>
</dbReference>
<proteinExistence type="predicted"/>